<proteinExistence type="predicted"/>
<keyword evidence="2" id="KW-1185">Reference proteome</keyword>
<dbReference type="OrthoDB" id="583214at2"/>
<name>A0A1G6YHQ6_9FLAO</name>
<dbReference type="STRING" id="1071918.SAMN05421544_101166"/>
<dbReference type="Proteomes" id="UP000198517">
    <property type="component" value="Unassembled WGS sequence"/>
</dbReference>
<evidence type="ECO:0000313" key="1">
    <source>
        <dbReference type="EMBL" id="SDD89801.1"/>
    </source>
</evidence>
<gene>
    <name evidence="1" type="ORF">SAMN05421544_101166</name>
</gene>
<sequence>MKKRILLLVFILGANKIFSQSLHLYGGEDHNVYLGCLNCSSYDSDSIWNQYGAYGNSYSSMSLWNEYGNYGSNYSSTSPWNNYASYPPIVVDKEGNFYGYFTINGYKGNRANFRLALILYGNYERIRQDVSGWYEKIFE</sequence>
<reference evidence="1 2" key="1">
    <citation type="submission" date="2016-10" db="EMBL/GenBank/DDBJ databases">
        <authorList>
            <person name="de Groot N.N."/>
        </authorList>
    </citation>
    <scope>NUCLEOTIDE SEQUENCE [LARGE SCALE GENOMIC DNA]</scope>
    <source>
        <strain evidence="1 2">DSM 24015</strain>
    </source>
</reference>
<accession>A0A1G6YHQ6</accession>
<dbReference type="EMBL" id="FNAS01000001">
    <property type="protein sequence ID" value="SDD89801.1"/>
    <property type="molecule type" value="Genomic_DNA"/>
</dbReference>
<dbReference type="AlphaFoldDB" id="A0A1G6YHQ6"/>
<evidence type="ECO:0000313" key="2">
    <source>
        <dbReference type="Proteomes" id="UP000198517"/>
    </source>
</evidence>
<protein>
    <submittedName>
        <fullName evidence="1">Uncharacterized protein</fullName>
    </submittedName>
</protein>
<organism evidence="1 2">
    <name type="scientific">Riemerella columbipharyngis</name>
    <dbReference type="NCBI Taxonomy" id="1071918"/>
    <lineage>
        <taxon>Bacteria</taxon>
        <taxon>Pseudomonadati</taxon>
        <taxon>Bacteroidota</taxon>
        <taxon>Flavobacteriia</taxon>
        <taxon>Flavobacteriales</taxon>
        <taxon>Weeksellaceae</taxon>
        <taxon>Riemerella</taxon>
    </lineage>
</organism>